<keyword evidence="8" id="KW-1185">Reference proteome</keyword>
<evidence type="ECO:0000256" key="5">
    <source>
        <dbReference type="ARBA" id="ARBA00023163"/>
    </source>
</evidence>
<dbReference type="Pfam" id="PF00717">
    <property type="entry name" value="Peptidase_S24"/>
    <property type="match status" value="1"/>
</dbReference>
<feature type="domain" description="HTH cro/C1-type" evidence="6">
    <location>
        <begin position="7"/>
        <end position="72"/>
    </location>
</feature>
<protein>
    <submittedName>
        <fullName evidence="7">Repressor</fullName>
    </submittedName>
</protein>
<dbReference type="GO" id="GO:0003677">
    <property type="term" value="F:DNA binding"/>
    <property type="evidence" value="ECO:0007669"/>
    <property type="project" value="UniProtKB-KW"/>
</dbReference>
<dbReference type="InterPro" id="IPR036286">
    <property type="entry name" value="LexA/Signal_pep-like_sf"/>
</dbReference>
<dbReference type="PANTHER" id="PTHR40661:SF3">
    <property type="entry name" value="FELS-1 PROPHAGE TRANSCRIPTIONAL REGULATOR"/>
    <property type="match status" value="1"/>
</dbReference>
<keyword evidence="3" id="KW-0805">Transcription regulation</keyword>
<keyword evidence="1" id="KW-0645">Protease</keyword>
<reference evidence="7 8" key="1">
    <citation type="submission" date="2013-09" db="EMBL/GenBank/DDBJ databases">
        <title>High correlation between genotypes and phenotypes of environmental bacteria Comamonas testosteroni strains.</title>
        <authorList>
            <person name="Liu L."/>
            <person name="Zhu W."/>
            <person name="Xia X."/>
            <person name="Xu B."/>
            <person name="Luo M."/>
            <person name="Wang G."/>
        </authorList>
    </citation>
    <scope>NUCLEOTIDE SEQUENCE [LARGE SCALE GENOMIC DNA]</scope>
    <source>
        <strain evidence="7 8">DF2</strain>
    </source>
</reference>
<dbReference type="GO" id="GO:0006508">
    <property type="term" value="P:proteolysis"/>
    <property type="evidence" value="ECO:0007669"/>
    <property type="project" value="UniProtKB-KW"/>
</dbReference>
<accession>A0A0E3BVS0</accession>
<dbReference type="InterPro" id="IPR010982">
    <property type="entry name" value="Lambda_DNA-bd_dom_sf"/>
</dbReference>
<dbReference type="PROSITE" id="PS50943">
    <property type="entry name" value="HTH_CROC1"/>
    <property type="match status" value="1"/>
</dbReference>
<dbReference type="InterPro" id="IPR019756">
    <property type="entry name" value="Pept_S26A_signal_pept_1_Ser-AS"/>
</dbReference>
<dbReference type="RefSeq" id="WP_242607351.1">
    <property type="nucleotide sequence ID" value="NZ_AWTM01000086.1"/>
</dbReference>
<evidence type="ECO:0000256" key="2">
    <source>
        <dbReference type="ARBA" id="ARBA00022801"/>
    </source>
</evidence>
<sequence length="244" mass="26754">MSIHQIIKKEREARGWSMQQLAEEIAKAEGLSKPLAWQTIQQWEKQDGSGTAPKRTRLEVLARIFDISVAQLIGEDDAAPTSRAPAPFVDRSGIQMYHAPDAVIVPILANSGSMGPGNELLEGDVIVGDMALSPHWVNQYIKPQNPMELRFIHANGDSMHPTFTDGDVLLVDTGSGARDPSSREGVYVLQVDGRNFIKRVTPLLSGKLQVSSDNQSSKAVEILNGDHEVTVVGRVVWAWNGKRL</sequence>
<dbReference type="GO" id="GO:0016020">
    <property type="term" value="C:membrane"/>
    <property type="evidence" value="ECO:0007669"/>
    <property type="project" value="InterPro"/>
</dbReference>
<evidence type="ECO:0000256" key="1">
    <source>
        <dbReference type="ARBA" id="ARBA00022670"/>
    </source>
</evidence>
<comment type="caution">
    <text evidence="7">The sequence shown here is derived from an EMBL/GenBank/DDBJ whole genome shotgun (WGS) entry which is preliminary data.</text>
</comment>
<organism evidence="7 8">
    <name type="scientific">Comamonas thiooxydans</name>
    <dbReference type="NCBI Taxonomy" id="363952"/>
    <lineage>
        <taxon>Bacteria</taxon>
        <taxon>Pseudomonadati</taxon>
        <taxon>Pseudomonadota</taxon>
        <taxon>Betaproteobacteria</taxon>
        <taxon>Burkholderiales</taxon>
        <taxon>Comamonadaceae</taxon>
        <taxon>Comamonas</taxon>
    </lineage>
</organism>
<evidence type="ECO:0000259" key="6">
    <source>
        <dbReference type="PROSITE" id="PS50943"/>
    </source>
</evidence>
<dbReference type="InterPro" id="IPR015927">
    <property type="entry name" value="Peptidase_S24_S26A/B/C"/>
</dbReference>
<evidence type="ECO:0000313" key="8">
    <source>
        <dbReference type="Proteomes" id="UP000029549"/>
    </source>
</evidence>
<dbReference type="Gene3D" id="1.10.260.40">
    <property type="entry name" value="lambda repressor-like DNA-binding domains"/>
    <property type="match status" value="1"/>
</dbReference>
<dbReference type="SMART" id="SM00530">
    <property type="entry name" value="HTH_XRE"/>
    <property type="match status" value="1"/>
</dbReference>
<dbReference type="Gene3D" id="2.10.109.10">
    <property type="entry name" value="Umud Fragment, subunit A"/>
    <property type="match status" value="1"/>
</dbReference>
<dbReference type="InterPro" id="IPR039418">
    <property type="entry name" value="LexA-like"/>
</dbReference>
<dbReference type="EMBL" id="AWTP01000117">
    <property type="protein sequence ID" value="KGH10128.1"/>
    <property type="molecule type" value="Genomic_DNA"/>
</dbReference>
<dbReference type="PROSITE" id="PS00501">
    <property type="entry name" value="SPASE_I_1"/>
    <property type="match status" value="1"/>
</dbReference>
<evidence type="ECO:0000256" key="4">
    <source>
        <dbReference type="ARBA" id="ARBA00023125"/>
    </source>
</evidence>
<keyword evidence="4" id="KW-0238">DNA-binding</keyword>
<dbReference type="SUPFAM" id="SSF47413">
    <property type="entry name" value="lambda repressor-like DNA-binding domains"/>
    <property type="match status" value="1"/>
</dbReference>
<dbReference type="PANTHER" id="PTHR40661">
    <property type="match status" value="1"/>
</dbReference>
<dbReference type="CDD" id="cd00093">
    <property type="entry name" value="HTH_XRE"/>
    <property type="match status" value="1"/>
</dbReference>
<dbReference type="CDD" id="cd06529">
    <property type="entry name" value="S24_LexA-like"/>
    <property type="match status" value="1"/>
</dbReference>
<dbReference type="SUPFAM" id="SSF51306">
    <property type="entry name" value="LexA/Signal peptidase"/>
    <property type="match status" value="1"/>
</dbReference>
<proteinExistence type="predicted"/>
<evidence type="ECO:0000256" key="3">
    <source>
        <dbReference type="ARBA" id="ARBA00023015"/>
    </source>
</evidence>
<evidence type="ECO:0000313" key="7">
    <source>
        <dbReference type="EMBL" id="KGH10128.1"/>
    </source>
</evidence>
<gene>
    <name evidence="7" type="ORF">P608_15760</name>
</gene>
<dbReference type="GO" id="GO:0004252">
    <property type="term" value="F:serine-type endopeptidase activity"/>
    <property type="evidence" value="ECO:0007669"/>
    <property type="project" value="InterPro"/>
</dbReference>
<name>A0A0E3BVS0_9BURK</name>
<dbReference type="Proteomes" id="UP000029549">
    <property type="component" value="Unassembled WGS sequence"/>
</dbReference>
<dbReference type="AlphaFoldDB" id="A0A0E3BVS0"/>
<dbReference type="InterPro" id="IPR001387">
    <property type="entry name" value="Cro/C1-type_HTH"/>
</dbReference>
<keyword evidence="2" id="KW-0378">Hydrolase</keyword>
<keyword evidence="5" id="KW-0804">Transcription</keyword>